<keyword evidence="6" id="KW-0539">Nucleus</keyword>
<dbReference type="GO" id="GO:0031509">
    <property type="term" value="P:subtelomeric heterochromatin formation"/>
    <property type="evidence" value="ECO:0007669"/>
    <property type="project" value="InterPro"/>
</dbReference>
<dbReference type="AlphaFoldDB" id="A0AAE9DAK5"/>
<evidence type="ECO:0000256" key="4">
    <source>
        <dbReference type="ARBA" id="ARBA00021268"/>
    </source>
</evidence>
<keyword evidence="7" id="KW-0012">Acyltransferase</keyword>
<dbReference type="GO" id="GO:0000781">
    <property type="term" value="C:chromosome, telomeric region"/>
    <property type="evidence" value="ECO:0007669"/>
    <property type="project" value="GOC"/>
</dbReference>
<evidence type="ECO:0000313" key="12">
    <source>
        <dbReference type="EMBL" id="ULT99877.1"/>
    </source>
</evidence>
<dbReference type="GO" id="GO:0042393">
    <property type="term" value="F:histone binding"/>
    <property type="evidence" value="ECO:0007669"/>
    <property type="project" value="InterPro"/>
</dbReference>
<evidence type="ECO:0000259" key="11">
    <source>
        <dbReference type="Pfam" id="PF21183"/>
    </source>
</evidence>
<reference evidence="12 13" key="1">
    <citation type="submission" date="2022-05" db="EMBL/GenBank/DDBJ databases">
        <title>Chromosome-level reference genomes for two strains of Caenorhabditis briggsae: an improved platform for comparative genomics.</title>
        <authorList>
            <person name="Stevens L."/>
            <person name="Andersen E.C."/>
        </authorList>
    </citation>
    <scope>NUCLEOTIDE SEQUENCE [LARGE SCALE GENOMIC DNA]</scope>
    <source>
        <strain evidence="12">QX1410_ONT</strain>
        <tissue evidence="12">Whole-organism</tissue>
    </source>
</reference>
<protein>
    <recommendedName>
        <fullName evidence="4">Histone acetyltransferase type B catalytic subunit</fullName>
        <ecNumber evidence="3">2.3.1.48</ecNumber>
    </recommendedName>
</protein>
<sequence>MPTRWWYFEKKAATRRERVAGNEEKVVNTFHRETADNKSAGARDCARARVAVWVRHLEVSHRKESLACRFTECCRETIRIHLKLNISVCTASLFTSFLFFLPVRINSWMVMEDLTNVDRNRKYISDGLQAVKMTFVQDINEMNTAPRYSPDMVYQHFGEEETIYGYADLEVTIHHSAQTLYSYINICYSSKAKNDNGLEADDIEDKLVHIDVRPNVLVTEKGAFNQKLISQKNFQPYGEMVHKFQSKGKNFEVYRVTEQSEDFNLFLERIQTLGMFFIECCSLTDNTEENWLHYFIYERCDTGEGDGSTIAKVAGFATLYKFYNYFEKVRPRIAQMLLLPQYRKSGIGAQFMESFLRDLRATPEVFDVTVESPGDQFTFLRDYVDCINCMNLPEFSSENLKNGFSDKMRMAALDKLKISKAQSRRVYEILRFRQTNKKDKEDLKAQRIDVKRRLYAPMKRSERDWKRLNLALTQEELRQAACGEMDEETKFSTLTQMYDRLMESYQKTIDRIEAHPKIF</sequence>
<comment type="subcellular location">
    <subcellularLocation>
        <location evidence="1">Nucleus</location>
    </subcellularLocation>
</comment>
<dbReference type="KEGG" id="cbr:CBG_18393"/>
<dbReference type="Gene3D" id="3.90.360.10">
    <property type="entry name" value="Histone acetyl transferase 1 (HAT1), N-terminal domain"/>
    <property type="match status" value="1"/>
</dbReference>
<dbReference type="InterPro" id="IPR017380">
    <property type="entry name" value="Hist_AcTrfase_B-typ_cat-su"/>
</dbReference>
<feature type="transmembrane region" description="Helical" evidence="9">
    <location>
        <begin position="84"/>
        <end position="103"/>
    </location>
</feature>
<feature type="domain" description="Histone acetyl transferase HAT1 N-terminal" evidence="10">
    <location>
        <begin position="124"/>
        <end position="279"/>
    </location>
</feature>
<dbReference type="Pfam" id="PF21183">
    <property type="entry name" value="HAT1_C"/>
    <property type="match status" value="1"/>
</dbReference>
<proteinExistence type="inferred from homology"/>
<dbReference type="InterPro" id="IPR016181">
    <property type="entry name" value="Acyl_CoA_acyltransferase"/>
</dbReference>
<dbReference type="GO" id="GO:0004402">
    <property type="term" value="F:histone acetyltransferase activity"/>
    <property type="evidence" value="ECO:0007669"/>
    <property type="project" value="InterPro"/>
</dbReference>
<evidence type="ECO:0000313" key="13">
    <source>
        <dbReference type="Proteomes" id="UP000827892"/>
    </source>
</evidence>
<feature type="domain" description="Histone acetyltransferase type B catalytic subunit C-terminal" evidence="11">
    <location>
        <begin position="381"/>
        <end position="432"/>
    </location>
</feature>
<dbReference type="InterPro" id="IPR019467">
    <property type="entry name" value="Hat1_N"/>
</dbReference>
<evidence type="ECO:0000256" key="9">
    <source>
        <dbReference type="SAM" id="Phobius"/>
    </source>
</evidence>
<keyword evidence="9" id="KW-1133">Transmembrane helix</keyword>
<evidence type="ECO:0000256" key="2">
    <source>
        <dbReference type="ARBA" id="ARBA00010543"/>
    </source>
</evidence>
<evidence type="ECO:0000256" key="8">
    <source>
        <dbReference type="ARBA" id="ARBA00048017"/>
    </source>
</evidence>
<gene>
    <name evidence="12" type="ORF">L3Y34_000860</name>
</gene>
<dbReference type="GO" id="GO:0005634">
    <property type="term" value="C:nucleus"/>
    <property type="evidence" value="ECO:0007669"/>
    <property type="project" value="UniProtKB-SubCell"/>
</dbReference>
<dbReference type="Gene3D" id="1.10.10.390">
    <property type="match status" value="1"/>
</dbReference>
<dbReference type="InterPro" id="IPR013523">
    <property type="entry name" value="Hist_AcTrfase_HAT1_C"/>
</dbReference>
<evidence type="ECO:0000256" key="6">
    <source>
        <dbReference type="ARBA" id="ARBA00023242"/>
    </source>
</evidence>
<dbReference type="EC" id="2.3.1.48" evidence="3"/>
<dbReference type="EMBL" id="CP090893">
    <property type="protein sequence ID" value="ULT99877.1"/>
    <property type="molecule type" value="Genomic_DNA"/>
</dbReference>
<dbReference type="Gene3D" id="3.40.630.30">
    <property type="match status" value="1"/>
</dbReference>
<dbReference type="SUPFAM" id="SSF55729">
    <property type="entry name" value="Acyl-CoA N-acyltransferases (Nat)"/>
    <property type="match status" value="1"/>
</dbReference>
<accession>A0AAE9DAK5</accession>
<dbReference type="PANTHER" id="PTHR12046">
    <property type="entry name" value="HISTONE ACETYLTRANSFERASE TYPE B CATALYTIC SUBUNIT"/>
    <property type="match status" value="1"/>
</dbReference>
<keyword evidence="9" id="KW-0472">Membrane</keyword>
<dbReference type="CDD" id="cd04301">
    <property type="entry name" value="NAT_SF"/>
    <property type="match status" value="1"/>
</dbReference>
<dbReference type="Proteomes" id="UP000827892">
    <property type="component" value="Chromosome III"/>
</dbReference>
<organism evidence="12 13">
    <name type="scientific">Caenorhabditis briggsae</name>
    <dbReference type="NCBI Taxonomy" id="6238"/>
    <lineage>
        <taxon>Eukaryota</taxon>
        <taxon>Metazoa</taxon>
        <taxon>Ecdysozoa</taxon>
        <taxon>Nematoda</taxon>
        <taxon>Chromadorea</taxon>
        <taxon>Rhabditida</taxon>
        <taxon>Rhabditina</taxon>
        <taxon>Rhabditomorpha</taxon>
        <taxon>Rhabditoidea</taxon>
        <taxon>Rhabditidae</taxon>
        <taxon>Peloderinae</taxon>
        <taxon>Caenorhabditis</taxon>
    </lineage>
</organism>
<keyword evidence="5" id="KW-0808">Transferase</keyword>
<comment type="catalytic activity">
    <reaction evidence="8">
        <text>L-lysyl-[protein] + acetyl-CoA = N(6)-acetyl-L-lysyl-[protein] + CoA + H(+)</text>
        <dbReference type="Rhea" id="RHEA:45948"/>
        <dbReference type="Rhea" id="RHEA-COMP:9752"/>
        <dbReference type="Rhea" id="RHEA-COMP:10731"/>
        <dbReference type="ChEBI" id="CHEBI:15378"/>
        <dbReference type="ChEBI" id="CHEBI:29969"/>
        <dbReference type="ChEBI" id="CHEBI:57287"/>
        <dbReference type="ChEBI" id="CHEBI:57288"/>
        <dbReference type="ChEBI" id="CHEBI:61930"/>
        <dbReference type="EC" id="2.3.1.48"/>
    </reaction>
</comment>
<evidence type="ECO:0000256" key="7">
    <source>
        <dbReference type="ARBA" id="ARBA00023315"/>
    </source>
</evidence>
<evidence type="ECO:0000256" key="1">
    <source>
        <dbReference type="ARBA" id="ARBA00004123"/>
    </source>
</evidence>
<evidence type="ECO:0000259" key="10">
    <source>
        <dbReference type="Pfam" id="PF10394"/>
    </source>
</evidence>
<dbReference type="Pfam" id="PF10394">
    <property type="entry name" value="Hat1_N"/>
    <property type="match status" value="1"/>
</dbReference>
<dbReference type="InterPro" id="IPR037113">
    <property type="entry name" value="Hat1_N_sf"/>
</dbReference>
<keyword evidence="9" id="KW-0812">Transmembrane</keyword>
<dbReference type="InterPro" id="IPR048776">
    <property type="entry name" value="HAT1_C"/>
</dbReference>
<comment type="similarity">
    <text evidence="2">Belongs to the HAT1 family.</text>
</comment>
<name>A0AAE9DAK5_CAEBR</name>
<evidence type="ECO:0000256" key="5">
    <source>
        <dbReference type="ARBA" id="ARBA00022679"/>
    </source>
</evidence>
<evidence type="ECO:0000256" key="3">
    <source>
        <dbReference type="ARBA" id="ARBA00013184"/>
    </source>
</evidence>